<sequence length="351" mass="38118">MDMILQYIPLHRPLPRPRTPFPFLASREDWPFKREVIGGWVLSPFGGRGRIGTQIVEVEGILGVQDPAVYSAGQVLDFVLLLWSKSADALKLLGQPAAVSVGYYKADFLPSSEALRPREQSRMTRTLEHMAEGRVWDTDVGRPKDGEAAPRLISLDLGGSAAPSLPRTKSTGGSSSRMRSVWTADNDGDASELEDADGEHHSIEDLPADDELPETEYFQRLDGELRIPPCRPVSYRYTEIGREYSLQLHIAHPQYAHISPTGPGLLAEVPIWYVADRDLSLNGGGLPAALNDDPAYLAALPLKGATIPAGEGAVWWPKAVGEVATQGRGGKAKIGQSFVGLVPPARDREGS</sequence>
<evidence type="ECO:0000313" key="2">
    <source>
        <dbReference type="EMBL" id="KAJ7355691.1"/>
    </source>
</evidence>
<reference evidence="2" key="1">
    <citation type="submission" date="2023-03" db="EMBL/GenBank/DDBJ databases">
        <title>Massive genome expansion in bonnet fungi (Mycena s.s.) driven by repeated elements and novel gene families across ecological guilds.</title>
        <authorList>
            <consortium name="Lawrence Berkeley National Laboratory"/>
            <person name="Harder C.B."/>
            <person name="Miyauchi S."/>
            <person name="Viragh M."/>
            <person name="Kuo A."/>
            <person name="Thoen E."/>
            <person name="Andreopoulos B."/>
            <person name="Lu D."/>
            <person name="Skrede I."/>
            <person name="Drula E."/>
            <person name="Henrissat B."/>
            <person name="Morin E."/>
            <person name="Kohler A."/>
            <person name="Barry K."/>
            <person name="LaButti K."/>
            <person name="Morin E."/>
            <person name="Salamov A."/>
            <person name="Lipzen A."/>
            <person name="Mereny Z."/>
            <person name="Hegedus B."/>
            <person name="Baldrian P."/>
            <person name="Stursova M."/>
            <person name="Weitz H."/>
            <person name="Taylor A."/>
            <person name="Grigoriev I.V."/>
            <person name="Nagy L.G."/>
            <person name="Martin F."/>
            <person name="Kauserud H."/>
        </authorList>
    </citation>
    <scope>NUCLEOTIDE SEQUENCE</scope>
    <source>
        <strain evidence="2">CBHHK002</strain>
    </source>
</reference>
<keyword evidence="3" id="KW-1185">Reference proteome</keyword>
<organism evidence="2 3">
    <name type="scientific">Mycena albidolilacea</name>
    <dbReference type="NCBI Taxonomy" id="1033008"/>
    <lineage>
        <taxon>Eukaryota</taxon>
        <taxon>Fungi</taxon>
        <taxon>Dikarya</taxon>
        <taxon>Basidiomycota</taxon>
        <taxon>Agaricomycotina</taxon>
        <taxon>Agaricomycetes</taxon>
        <taxon>Agaricomycetidae</taxon>
        <taxon>Agaricales</taxon>
        <taxon>Marasmiineae</taxon>
        <taxon>Mycenaceae</taxon>
        <taxon>Mycena</taxon>
    </lineage>
</organism>
<dbReference type="EMBL" id="JARIHO010000009">
    <property type="protein sequence ID" value="KAJ7355691.1"/>
    <property type="molecule type" value="Genomic_DNA"/>
</dbReference>
<proteinExistence type="predicted"/>
<accession>A0AAD7AEC8</accession>
<feature type="compositionally biased region" description="Polar residues" evidence="1">
    <location>
        <begin position="167"/>
        <end position="178"/>
    </location>
</feature>
<evidence type="ECO:0000313" key="3">
    <source>
        <dbReference type="Proteomes" id="UP001218218"/>
    </source>
</evidence>
<dbReference type="Proteomes" id="UP001218218">
    <property type="component" value="Unassembled WGS sequence"/>
</dbReference>
<gene>
    <name evidence="2" type="ORF">DFH08DRAFT_506063</name>
</gene>
<name>A0AAD7AEC8_9AGAR</name>
<dbReference type="AlphaFoldDB" id="A0AAD7AEC8"/>
<evidence type="ECO:0000256" key="1">
    <source>
        <dbReference type="SAM" id="MobiDB-lite"/>
    </source>
</evidence>
<feature type="compositionally biased region" description="Acidic residues" evidence="1">
    <location>
        <begin position="186"/>
        <end position="197"/>
    </location>
</feature>
<feature type="region of interest" description="Disordered" evidence="1">
    <location>
        <begin position="157"/>
        <end position="206"/>
    </location>
</feature>
<protein>
    <submittedName>
        <fullName evidence="2">Uncharacterized protein</fullName>
    </submittedName>
</protein>
<comment type="caution">
    <text evidence="2">The sequence shown here is derived from an EMBL/GenBank/DDBJ whole genome shotgun (WGS) entry which is preliminary data.</text>
</comment>